<reference evidence="3 5" key="2">
    <citation type="submission" date="2023-07" db="EMBL/GenBank/DDBJ databases">
        <title>Genomic Encyclopedia of Type Strains, Phase IV (KMG-IV): sequencing the most valuable type-strain genomes for metagenomic binning, comparative biology and taxonomic classification.</title>
        <authorList>
            <person name="Goeker M."/>
        </authorList>
    </citation>
    <scope>NUCLEOTIDE SEQUENCE [LARGE SCALE GENOMIC DNA]</scope>
    <source>
        <strain evidence="3 5">DSM 338</strain>
    </source>
</reference>
<name>A0A9W6CNM6_XANFL</name>
<dbReference type="InterPro" id="IPR036928">
    <property type="entry name" value="AS_sf"/>
</dbReference>
<feature type="domain" description="Amidase" evidence="1">
    <location>
        <begin position="266"/>
        <end position="382"/>
    </location>
</feature>
<evidence type="ECO:0000313" key="4">
    <source>
        <dbReference type="Proteomes" id="UP001144397"/>
    </source>
</evidence>
<dbReference type="AlphaFoldDB" id="A0A9W6CNM6"/>
<dbReference type="EMBL" id="JAVDPY010000007">
    <property type="protein sequence ID" value="MDR6335413.1"/>
    <property type="molecule type" value="Genomic_DNA"/>
</dbReference>
<dbReference type="PANTHER" id="PTHR46310:SF7">
    <property type="entry name" value="AMIDASE 1"/>
    <property type="match status" value="1"/>
</dbReference>
<dbReference type="Gene3D" id="3.90.1300.10">
    <property type="entry name" value="Amidase signature (AS) domain"/>
    <property type="match status" value="1"/>
</dbReference>
<proteinExistence type="predicted"/>
<feature type="domain" description="Amidase" evidence="1">
    <location>
        <begin position="23"/>
        <end position="188"/>
    </location>
</feature>
<dbReference type="Proteomes" id="UP001144397">
    <property type="component" value="Unassembled WGS sequence"/>
</dbReference>
<dbReference type="InterPro" id="IPR020556">
    <property type="entry name" value="Amidase_CS"/>
</dbReference>
<gene>
    <name evidence="3" type="ORF">GGQ86_003908</name>
    <name evidence="2" type="ORF">XFLAVUS301_37080</name>
</gene>
<dbReference type="Proteomes" id="UP001245370">
    <property type="component" value="Unassembled WGS sequence"/>
</dbReference>
<dbReference type="Pfam" id="PF01425">
    <property type="entry name" value="Amidase"/>
    <property type="match status" value="2"/>
</dbReference>
<dbReference type="PANTHER" id="PTHR46310">
    <property type="entry name" value="AMIDASE 1"/>
    <property type="match status" value="1"/>
</dbReference>
<protein>
    <submittedName>
        <fullName evidence="2">Amidase</fullName>
        <ecNumber evidence="3">3.5.1.4</ecNumber>
    </submittedName>
</protein>
<dbReference type="EC" id="3.5.1.4" evidence="3"/>
<evidence type="ECO:0000313" key="5">
    <source>
        <dbReference type="Proteomes" id="UP001245370"/>
    </source>
</evidence>
<organism evidence="2 4">
    <name type="scientific">Xanthobacter flavus</name>
    <dbReference type="NCBI Taxonomy" id="281"/>
    <lineage>
        <taxon>Bacteria</taxon>
        <taxon>Pseudomonadati</taxon>
        <taxon>Pseudomonadota</taxon>
        <taxon>Alphaproteobacteria</taxon>
        <taxon>Hyphomicrobiales</taxon>
        <taxon>Xanthobacteraceae</taxon>
        <taxon>Xanthobacter</taxon>
    </lineage>
</organism>
<dbReference type="EMBL" id="BSDO01000006">
    <property type="protein sequence ID" value="GLI24034.1"/>
    <property type="molecule type" value="Genomic_DNA"/>
</dbReference>
<dbReference type="PROSITE" id="PS00571">
    <property type="entry name" value="AMIDASES"/>
    <property type="match status" value="1"/>
</dbReference>
<dbReference type="RefSeq" id="WP_281808857.1">
    <property type="nucleotide sequence ID" value="NZ_BSDO01000006.1"/>
</dbReference>
<keyword evidence="3" id="KW-0378">Hydrolase</keyword>
<dbReference type="NCBIfam" id="NF006169">
    <property type="entry name" value="PRK08310.1"/>
    <property type="match status" value="1"/>
</dbReference>
<dbReference type="GeneID" id="95764486"/>
<accession>A0A9W6CNM6</accession>
<sequence>MPVNDTLDAFVSHGHFELAPTGTGPLDGLTFALKDLFHVAGVPTAAGSPAWLASHGVPDANAPVVDLLLGAGARLVGKTHTDEMAWSLNGENHHYGTPINPAAPGRIPGGSSSGSAAATAGGLVDFAIGSDTGGSVRLPASYCGLFGLRPTHGRISIAGSVPLAPSYDTVGWFARDAQTFEKVGAVLLGGLAAMPEPRLLLARDLFEAAGPKVTAALAPALARITALYGAAEEVDVARGALPHWRNAFRILQSADAWAEHADWVRAAQPEFGPGVKERFAAAATLDPAEVAEARALRAQVRARIDALLGDDGILLLPTAPGIAPRRGTPLADLEAFRARAIELLCLSGHAGTPQISLPLATLEGCPLGLSAMAPRGKDEMLLALATAVAHPR</sequence>
<dbReference type="SUPFAM" id="SSF75304">
    <property type="entry name" value="Amidase signature (AS) enzymes"/>
    <property type="match status" value="1"/>
</dbReference>
<comment type="caution">
    <text evidence="2">The sequence shown here is derived from an EMBL/GenBank/DDBJ whole genome shotgun (WGS) entry which is preliminary data.</text>
</comment>
<keyword evidence="5" id="KW-1185">Reference proteome</keyword>
<evidence type="ECO:0000259" key="1">
    <source>
        <dbReference type="Pfam" id="PF01425"/>
    </source>
</evidence>
<evidence type="ECO:0000313" key="3">
    <source>
        <dbReference type="EMBL" id="MDR6335413.1"/>
    </source>
</evidence>
<reference evidence="2" key="1">
    <citation type="submission" date="2022-12" db="EMBL/GenBank/DDBJ databases">
        <title>Reference genome sequencing for broad-spectrum identification of bacterial and archaeal isolates by mass spectrometry.</title>
        <authorList>
            <person name="Sekiguchi Y."/>
            <person name="Tourlousse D.M."/>
        </authorList>
    </citation>
    <scope>NUCLEOTIDE SEQUENCE</scope>
    <source>
        <strain evidence="2">301</strain>
    </source>
</reference>
<dbReference type="InterPro" id="IPR023631">
    <property type="entry name" value="Amidase_dom"/>
</dbReference>
<dbReference type="GO" id="GO:0004040">
    <property type="term" value="F:amidase activity"/>
    <property type="evidence" value="ECO:0007669"/>
    <property type="project" value="UniProtKB-EC"/>
</dbReference>
<evidence type="ECO:0000313" key="2">
    <source>
        <dbReference type="EMBL" id="GLI24034.1"/>
    </source>
</evidence>